<evidence type="ECO:0000313" key="16">
    <source>
        <dbReference type="EMBL" id="TDP88184.1"/>
    </source>
</evidence>
<dbReference type="GO" id="GO:0015344">
    <property type="term" value="F:siderophore uptake transmembrane transporter activity"/>
    <property type="evidence" value="ECO:0007669"/>
    <property type="project" value="TreeGrafter"/>
</dbReference>
<dbReference type="InterPro" id="IPR012910">
    <property type="entry name" value="Plug_dom"/>
</dbReference>
<comment type="subcellular location">
    <subcellularLocation>
        <location evidence="1 10">Cell outer membrane</location>
        <topology evidence="1 10">Multi-pass membrane protein</topology>
    </subcellularLocation>
</comment>
<keyword evidence="3 10" id="KW-0813">Transport</keyword>
<keyword evidence="9 10" id="KW-0998">Cell outer membrane</keyword>
<keyword evidence="6 11" id="KW-0798">TonB box</keyword>
<dbReference type="EMBL" id="SNXW01000001">
    <property type="protein sequence ID" value="TDP88184.1"/>
    <property type="molecule type" value="Genomic_DNA"/>
</dbReference>
<reference evidence="16 17" key="1">
    <citation type="submission" date="2019-03" db="EMBL/GenBank/DDBJ databases">
        <title>Genomic Encyclopedia of Type Strains, Phase IV (KMG-IV): sequencing the most valuable type-strain genomes for metagenomic binning, comparative biology and taxonomic classification.</title>
        <authorList>
            <person name="Goeker M."/>
        </authorList>
    </citation>
    <scope>NUCLEOTIDE SEQUENCE [LARGE SCALE GENOMIC DNA]</scope>
    <source>
        <strain evidence="16 17">DSM 11901</strain>
    </source>
</reference>
<comment type="similarity">
    <text evidence="2 10 11">Belongs to the TonB-dependent receptor family.</text>
</comment>
<evidence type="ECO:0000256" key="2">
    <source>
        <dbReference type="ARBA" id="ARBA00009810"/>
    </source>
</evidence>
<accession>A0A4R6RNK1</accession>
<keyword evidence="5 10" id="KW-0812">Transmembrane</keyword>
<evidence type="ECO:0000256" key="1">
    <source>
        <dbReference type="ARBA" id="ARBA00004571"/>
    </source>
</evidence>
<dbReference type="Pfam" id="PF07715">
    <property type="entry name" value="Plug"/>
    <property type="match status" value="1"/>
</dbReference>
<evidence type="ECO:0000256" key="12">
    <source>
        <dbReference type="SAM" id="MobiDB-lite"/>
    </source>
</evidence>
<evidence type="ECO:0000256" key="6">
    <source>
        <dbReference type="ARBA" id="ARBA00023077"/>
    </source>
</evidence>
<keyword evidence="7 10" id="KW-0472">Membrane</keyword>
<evidence type="ECO:0000256" key="4">
    <source>
        <dbReference type="ARBA" id="ARBA00022452"/>
    </source>
</evidence>
<evidence type="ECO:0000256" key="13">
    <source>
        <dbReference type="SAM" id="SignalP"/>
    </source>
</evidence>
<evidence type="ECO:0000256" key="3">
    <source>
        <dbReference type="ARBA" id="ARBA00022448"/>
    </source>
</evidence>
<dbReference type="AlphaFoldDB" id="A0A4R6RNK1"/>
<dbReference type="PROSITE" id="PS52016">
    <property type="entry name" value="TONB_DEPENDENT_REC_3"/>
    <property type="match status" value="1"/>
</dbReference>
<name>A0A4R6RNK1_9BURK</name>
<feature type="domain" description="TonB-dependent receptor plug" evidence="15">
    <location>
        <begin position="52"/>
        <end position="160"/>
    </location>
</feature>
<feature type="compositionally biased region" description="Basic and acidic residues" evidence="12">
    <location>
        <begin position="263"/>
        <end position="276"/>
    </location>
</feature>
<keyword evidence="13" id="KW-0732">Signal</keyword>
<evidence type="ECO:0000256" key="11">
    <source>
        <dbReference type="RuleBase" id="RU003357"/>
    </source>
</evidence>
<dbReference type="SUPFAM" id="SSF56935">
    <property type="entry name" value="Porins"/>
    <property type="match status" value="1"/>
</dbReference>
<dbReference type="Gene3D" id="2.40.170.20">
    <property type="entry name" value="TonB-dependent receptor, beta-barrel domain"/>
    <property type="match status" value="1"/>
</dbReference>
<dbReference type="PANTHER" id="PTHR30069:SF27">
    <property type="entry name" value="BLL4766 PROTEIN"/>
    <property type="match status" value="1"/>
</dbReference>
<evidence type="ECO:0000259" key="14">
    <source>
        <dbReference type="Pfam" id="PF00593"/>
    </source>
</evidence>
<dbReference type="Pfam" id="PF00593">
    <property type="entry name" value="TonB_dep_Rec_b-barrel"/>
    <property type="match status" value="1"/>
</dbReference>
<dbReference type="InterPro" id="IPR000531">
    <property type="entry name" value="Beta-barrel_TonB"/>
</dbReference>
<evidence type="ECO:0000313" key="17">
    <source>
        <dbReference type="Proteomes" id="UP000294593"/>
    </source>
</evidence>
<keyword evidence="8 16" id="KW-0675">Receptor</keyword>
<comment type="caution">
    <text evidence="16">The sequence shown here is derived from an EMBL/GenBank/DDBJ whole genome shotgun (WGS) entry which is preliminary data.</text>
</comment>
<dbReference type="GO" id="GO:0044718">
    <property type="term" value="P:siderophore transmembrane transport"/>
    <property type="evidence" value="ECO:0007669"/>
    <property type="project" value="TreeGrafter"/>
</dbReference>
<dbReference type="InterPro" id="IPR037066">
    <property type="entry name" value="Plug_dom_sf"/>
</dbReference>
<dbReference type="InterPro" id="IPR036942">
    <property type="entry name" value="Beta-barrel_TonB_sf"/>
</dbReference>
<keyword evidence="4 10" id="KW-1134">Transmembrane beta strand</keyword>
<gene>
    <name evidence="16" type="ORF">EV672_101328</name>
</gene>
<proteinExistence type="inferred from homology"/>
<keyword evidence="17" id="KW-1185">Reference proteome</keyword>
<evidence type="ECO:0000256" key="8">
    <source>
        <dbReference type="ARBA" id="ARBA00023170"/>
    </source>
</evidence>
<evidence type="ECO:0000259" key="15">
    <source>
        <dbReference type="Pfam" id="PF07715"/>
    </source>
</evidence>
<feature type="chain" id="PRO_5020873923" evidence="13">
    <location>
        <begin position="35"/>
        <end position="675"/>
    </location>
</feature>
<dbReference type="Gene3D" id="2.170.130.10">
    <property type="entry name" value="TonB-dependent receptor, plug domain"/>
    <property type="match status" value="1"/>
</dbReference>
<dbReference type="GO" id="GO:0009279">
    <property type="term" value="C:cell outer membrane"/>
    <property type="evidence" value="ECO:0007669"/>
    <property type="project" value="UniProtKB-SubCell"/>
</dbReference>
<sequence>MFFVNSVRVAPGVRSAVAVACGVLSALSWGAARADEVDPVVVSASRMPQLLRTAPIGATVITAEQIERSGVSDANEAIRKLGGVPARADLTNGRENKIDLRGFGDAASQNVVVLVDGIRLSENENVTARLSAIPLDRIDRIEIVRGSSSVMWGEGASAGAINVILKQPEGARDGAAVTSGRVQAAVASFGGHELGASGEYGMGPWLLDAAVKRVRDGGWRENAEYRQDVGSFGAQLRLKDVRAAFRVQHEDQASRLPGALSFEDARQRPRSTDTPRDYANASEMRYTTQLAWQASPAWALQLDAGKRERTSASRYVSFGSAEVRSNSQQSQLTPTVRYAQDFSGVDVKAVSGVDLQEWRFDKTGSLGLETGTQRNRAFFARGDVALPTATRISAGWRSETVNKVGNFPGTGGSFGLPASVYNRDDHLYASELGLSQTVIPGWEVYGRAATSYRLANIDENRLTPSQGPLRPQRNSDREIGVKWAQGAQSATVRYFTQKTRDEIVYDASVFANANIDPTQRKGVEAEGRWQATQRLSVSAVVQQLTARFREGVNAGKEMVLVAPRSATLRASWRIDDHQTLDAGVQFLAASRYSGDESNGCSMRVPSSTLLDARYAWSDRDWTLAVSGNNLTDRRGFDYGYAYTLDGSNPCGASATVRGVYPYAGRSLKLAVTRRF</sequence>
<dbReference type="Proteomes" id="UP000294593">
    <property type="component" value="Unassembled WGS sequence"/>
</dbReference>
<feature type="signal peptide" evidence="13">
    <location>
        <begin position="1"/>
        <end position="34"/>
    </location>
</feature>
<dbReference type="RefSeq" id="WP_166643409.1">
    <property type="nucleotide sequence ID" value="NZ_SNXW01000001.1"/>
</dbReference>
<evidence type="ECO:0000256" key="9">
    <source>
        <dbReference type="ARBA" id="ARBA00023237"/>
    </source>
</evidence>
<dbReference type="PANTHER" id="PTHR30069">
    <property type="entry name" value="TONB-DEPENDENT OUTER MEMBRANE RECEPTOR"/>
    <property type="match status" value="1"/>
</dbReference>
<evidence type="ECO:0000256" key="5">
    <source>
        <dbReference type="ARBA" id="ARBA00022692"/>
    </source>
</evidence>
<evidence type="ECO:0000256" key="10">
    <source>
        <dbReference type="PROSITE-ProRule" id="PRU01360"/>
    </source>
</evidence>
<feature type="region of interest" description="Disordered" evidence="12">
    <location>
        <begin position="256"/>
        <end position="279"/>
    </location>
</feature>
<dbReference type="InterPro" id="IPR039426">
    <property type="entry name" value="TonB-dep_rcpt-like"/>
</dbReference>
<feature type="domain" description="TonB-dependent receptor-like beta-barrel" evidence="14">
    <location>
        <begin position="245"/>
        <end position="630"/>
    </location>
</feature>
<organism evidence="16 17">
    <name type="scientific">Aquabacterium commune</name>
    <dbReference type="NCBI Taxonomy" id="70586"/>
    <lineage>
        <taxon>Bacteria</taxon>
        <taxon>Pseudomonadati</taxon>
        <taxon>Pseudomonadota</taxon>
        <taxon>Betaproteobacteria</taxon>
        <taxon>Burkholderiales</taxon>
        <taxon>Aquabacterium</taxon>
    </lineage>
</organism>
<protein>
    <submittedName>
        <fullName evidence="16">Iron complex outermembrane receptor protein</fullName>
    </submittedName>
</protein>
<evidence type="ECO:0000256" key="7">
    <source>
        <dbReference type="ARBA" id="ARBA00023136"/>
    </source>
</evidence>